<keyword evidence="3" id="KW-0479">Metal-binding</keyword>
<evidence type="ECO:0000256" key="7">
    <source>
        <dbReference type="ARBA" id="ARBA00023014"/>
    </source>
</evidence>
<dbReference type="PROSITE" id="PS51379">
    <property type="entry name" value="4FE4S_FER_2"/>
    <property type="match status" value="1"/>
</dbReference>
<evidence type="ECO:0000256" key="1">
    <source>
        <dbReference type="ARBA" id="ARBA00022448"/>
    </source>
</evidence>
<accession>A0A1C0AD51</accession>
<dbReference type="Gene3D" id="3.30.70.20">
    <property type="match status" value="2"/>
</dbReference>
<comment type="caution">
    <text evidence="9">The sequence shown here is derived from an EMBL/GenBank/DDBJ whole genome shotgun (WGS) entry which is preliminary data.</text>
</comment>
<protein>
    <submittedName>
        <fullName evidence="9">4Fe-4S ferredoxin</fullName>
    </submittedName>
</protein>
<evidence type="ECO:0000256" key="2">
    <source>
        <dbReference type="ARBA" id="ARBA00022485"/>
    </source>
</evidence>
<dbReference type="Proteomes" id="UP000093514">
    <property type="component" value="Unassembled WGS sequence"/>
</dbReference>
<keyword evidence="1" id="KW-0813">Transport</keyword>
<keyword evidence="7" id="KW-0411">Iron-sulfur</keyword>
<keyword evidence="10" id="KW-1185">Reference proteome</keyword>
<keyword evidence="4" id="KW-0677">Repeat</keyword>
<gene>
    <name evidence="9" type="ORF">U472_01250</name>
</gene>
<dbReference type="EMBL" id="LWDV01000005">
    <property type="protein sequence ID" value="OCL28540.1"/>
    <property type="molecule type" value="Genomic_DNA"/>
</dbReference>
<dbReference type="SUPFAM" id="SSF54862">
    <property type="entry name" value="4Fe-4S ferredoxins"/>
    <property type="match status" value="1"/>
</dbReference>
<dbReference type="RefSeq" id="WP_068714706.1">
    <property type="nucleotide sequence ID" value="NZ_LWDV01000005.1"/>
</dbReference>
<reference evidence="9 10" key="2">
    <citation type="submission" date="2016-08" db="EMBL/GenBank/DDBJ databases">
        <title>Orenia metallireducens sp. nov. strain Z6, a Novel Metal-reducing Firmicute from the Deep Subsurface.</title>
        <authorList>
            <person name="Maxim B.I."/>
            <person name="Kenneth K."/>
            <person name="Flynn T.M."/>
            <person name="Oloughlin E.J."/>
            <person name="Locke R.A."/>
            <person name="Weber J.R."/>
            <person name="Egan S.M."/>
            <person name="Mackie R.I."/>
            <person name="Cann I.K."/>
        </authorList>
    </citation>
    <scope>NUCLEOTIDE SEQUENCE [LARGE SCALE GENOMIC DNA]</scope>
    <source>
        <strain evidence="9 10">Z6</strain>
    </source>
</reference>
<dbReference type="OrthoDB" id="9810688at2"/>
<evidence type="ECO:0000259" key="8">
    <source>
        <dbReference type="PROSITE" id="PS51379"/>
    </source>
</evidence>
<dbReference type="InterPro" id="IPR017896">
    <property type="entry name" value="4Fe4S_Fe-S-bd"/>
</dbReference>
<dbReference type="InterPro" id="IPR050954">
    <property type="entry name" value="ET_IronSulfur_Cluster-Binding"/>
</dbReference>
<dbReference type="PANTHER" id="PTHR43177">
    <property type="entry name" value="PROTEIN NRFC"/>
    <property type="match status" value="1"/>
</dbReference>
<name>A0A1C0AD51_9FIRM</name>
<dbReference type="CDD" id="cd10563">
    <property type="entry name" value="CooF_like"/>
    <property type="match status" value="1"/>
</dbReference>
<dbReference type="GO" id="GO:0046872">
    <property type="term" value="F:metal ion binding"/>
    <property type="evidence" value="ECO:0007669"/>
    <property type="project" value="UniProtKB-KW"/>
</dbReference>
<evidence type="ECO:0000256" key="3">
    <source>
        <dbReference type="ARBA" id="ARBA00022723"/>
    </source>
</evidence>
<evidence type="ECO:0000313" key="10">
    <source>
        <dbReference type="Proteomes" id="UP000093514"/>
    </source>
</evidence>
<evidence type="ECO:0000256" key="5">
    <source>
        <dbReference type="ARBA" id="ARBA00022982"/>
    </source>
</evidence>
<dbReference type="Pfam" id="PF13247">
    <property type="entry name" value="Fer4_11"/>
    <property type="match status" value="1"/>
</dbReference>
<dbReference type="PANTHER" id="PTHR43177:SF5">
    <property type="entry name" value="ANAEROBIC DIMETHYL SULFOXIDE REDUCTASE CHAIN B-RELATED"/>
    <property type="match status" value="1"/>
</dbReference>
<dbReference type="AlphaFoldDB" id="A0A1C0AD51"/>
<keyword evidence="6" id="KW-0408">Iron</keyword>
<evidence type="ECO:0000313" key="9">
    <source>
        <dbReference type="EMBL" id="OCL28540.1"/>
    </source>
</evidence>
<organism evidence="9 10">
    <name type="scientific">Orenia metallireducens</name>
    <dbReference type="NCBI Taxonomy" id="1413210"/>
    <lineage>
        <taxon>Bacteria</taxon>
        <taxon>Bacillati</taxon>
        <taxon>Bacillota</taxon>
        <taxon>Clostridia</taxon>
        <taxon>Halanaerobiales</taxon>
        <taxon>Halobacteroidaceae</taxon>
        <taxon>Orenia</taxon>
    </lineage>
</organism>
<dbReference type="GO" id="GO:0051539">
    <property type="term" value="F:4 iron, 4 sulfur cluster binding"/>
    <property type="evidence" value="ECO:0007669"/>
    <property type="project" value="UniProtKB-KW"/>
</dbReference>
<reference evidence="10" key="1">
    <citation type="submission" date="2016-07" db="EMBL/GenBank/DDBJ databases">
        <authorList>
            <person name="Florea S."/>
            <person name="Webb J.S."/>
            <person name="Jaromczyk J."/>
            <person name="Schardl C.L."/>
        </authorList>
    </citation>
    <scope>NUCLEOTIDE SEQUENCE [LARGE SCALE GENOMIC DNA]</scope>
    <source>
        <strain evidence="10">Z6</strain>
    </source>
</reference>
<evidence type="ECO:0000256" key="4">
    <source>
        <dbReference type="ARBA" id="ARBA00022737"/>
    </source>
</evidence>
<keyword evidence="5" id="KW-0249">Electron transport</keyword>
<evidence type="ECO:0000256" key="6">
    <source>
        <dbReference type="ARBA" id="ARBA00023004"/>
    </source>
</evidence>
<feature type="domain" description="4Fe-4S ferredoxin-type" evidence="8">
    <location>
        <begin position="83"/>
        <end position="112"/>
    </location>
</feature>
<proteinExistence type="predicted"/>
<keyword evidence="2" id="KW-0004">4Fe-4S</keyword>
<sequence>MERIYIDRQLCEACKGCMLACMAKHNGENIDTLDLLDTSNQSANLIEQSSQGEVAPIFCRHCDKPECVEACMSGALTKDKETGIVSLDQNKCAGCWMCVMSCSYGMINKDTNANVAFKCDLCKDREKSACIENCPTGAIELIEVGEGRA</sequence>